<gene>
    <name evidence="2" type="ORF">POSPLADRAFT_1159785</name>
</gene>
<accession>A0A1X6MJ61</accession>
<name>A0A1X6MJ61_9APHY</name>
<dbReference type="Proteomes" id="UP000194127">
    <property type="component" value="Unassembled WGS sequence"/>
</dbReference>
<protein>
    <submittedName>
        <fullName evidence="2">Uncharacterized protein</fullName>
    </submittedName>
</protein>
<reference evidence="2 3" key="1">
    <citation type="submission" date="2017-04" db="EMBL/GenBank/DDBJ databases">
        <title>Genome Sequence of the Model Brown-Rot Fungus Postia placenta SB12.</title>
        <authorList>
            <consortium name="DOE Joint Genome Institute"/>
            <person name="Gaskell J."/>
            <person name="Kersten P."/>
            <person name="Larrondo L.F."/>
            <person name="Canessa P."/>
            <person name="Martinez D."/>
            <person name="Hibbett D."/>
            <person name="Schmoll M."/>
            <person name="Kubicek C.P."/>
            <person name="Martinez A.T."/>
            <person name="Yadav J."/>
            <person name="Master E."/>
            <person name="Magnuson J.K."/>
            <person name="James T."/>
            <person name="Yaver D."/>
            <person name="Berka R."/>
            <person name="Labutti K."/>
            <person name="Lipzen A."/>
            <person name="Aerts A."/>
            <person name="Barry K."/>
            <person name="Henrissat B."/>
            <person name="Blanchette R."/>
            <person name="Grigoriev I."/>
            <person name="Cullen D."/>
        </authorList>
    </citation>
    <scope>NUCLEOTIDE SEQUENCE [LARGE SCALE GENOMIC DNA]</scope>
    <source>
        <strain evidence="2 3">MAD-698-R-SB12</strain>
    </source>
</reference>
<dbReference type="GeneID" id="36332406"/>
<evidence type="ECO:0000313" key="3">
    <source>
        <dbReference type="Proteomes" id="UP000194127"/>
    </source>
</evidence>
<dbReference type="STRING" id="670580.A0A1X6MJ61"/>
<dbReference type="RefSeq" id="XP_024333265.1">
    <property type="nucleotide sequence ID" value="XM_024487457.1"/>
</dbReference>
<organism evidence="2 3">
    <name type="scientific">Postia placenta MAD-698-R-SB12</name>
    <dbReference type="NCBI Taxonomy" id="670580"/>
    <lineage>
        <taxon>Eukaryota</taxon>
        <taxon>Fungi</taxon>
        <taxon>Dikarya</taxon>
        <taxon>Basidiomycota</taxon>
        <taxon>Agaricomycotina</taxon>
        <taxon>Agaricomycetes</taxon>
        <taxon>Polyporales</taxon>
        <taxon>Adustoporiaceae</taxon>
        <taxon>Rhodonia</taxon>
    </lineage>
</organism>
<feature type="signal peptide" evidence="1">
    <location>
        <begin position="1"/>
        <end position="22"/>
    </location>
</feature>
<dbReference type="OrthoDB" id="5392716at2759"/>
<keyword evidence="3" id="KW-1185">Reference proteome</keyword>
<dbReference type="EMBL" id="KZ110613">
    <property type="protein sequence ID" value="OSX56471.1"/>
    <property type="molecule type" value="Genomic_DNA"/>
</dbReference>
<keyword evidence="1" id="KW-0732">Signal</keyword>
<dbReference type="AlphaFoldDB" id="A0A1X6MJ61"/>
<evidence type="ECO:0000313" key="2">
    <source>
        <dbReference type="EMBL" id="OSX56471.1"/>
    </source>
</evidence>
<sequence length="350" mass="39234">MEGGRRGLFLYIACLATFSVWGLRKSMRCVVCDGQVTGETAHGRGGMSSSADITMHGWKMADATSAAVALQHTLMRRTPGVLWPITLVLATLATVHWPAGVTTRQGEAGHQSVNMNRVHIMNTCMQLWNTAAWASVMGQERADRQGWSTAHLAPCVLYHKCNICSRVTLSNIFRDKYGILISPTNIDRCQKKLNLRGSKVMTRSLSNVQKRQLVLDQLAKDPTHCQGPQIIKEGILFDTSLNFTHDYITSEMHIHDAEGFALRRPTACKVHREALVALEPHHEWSGDSHDKLSAIGFLIWGVWDKWLGKWLGLWVVLNNHHKDTIVFLYLHLIRGLSGKYVHTVTSTYSC</sequence>
<evidence type="ECO:0000256" key="1">
    <source>
        <dbReference type="SAM" id="SignalP"/>
    </source>
</evidence>
<proteinExistence type="predicted"/>
<feature type="chain" id="PRO_5010853145" evidence="1">
    <location>
        <begin position="23"/>
        <end position="350"/>
    </location>
</feature>